<proteinExistence type="predicted"/>
<dbReference type="KEGG" id="asol:BEN76_07495"/>
<dbReference type="AlphaFoldDB" id="A0A1P8EI33"/>
<dbReference type="EMBL" id="CP016896">
    <property type="protein sequence ID" value="APV35870.1"/>
    <property type="molecule type" value="Genomic_DNA"/>
</dbReference>
<dbReference type="STRING" id="487316.BEN76_07495"/>
<evidence type="ECO:0000256" key="1">
    <source>
        <dbReference type="SAM" id="Phobius"/>
    </source>
</evidence>
<evidence type="ECO:0000313" key="2">
    <source>
        <dbReference type="EMBL" id="APV35870.1"/>
    </source>
</evidence>
<dbReference type="eggNOG" id="ENOG5031RM3">
    <property type="taxonomic scope" value="Bacteria"/>
</dbReference>
<accession>A0A1P8EI33</accession>
<organism evidence="2 3">
    <name type="scientific">Acinetobacter soli</name>
    <dbReference type="NCBI Taxonomy" id="487316"/>
    <lineage>
        <taxon>Bacteria</taxon>
        <taxon>Pseudomonadati</taxon>
        <taxon>Pseudomonadota</taxon>
        <taxon>Gammaproteobacteria</taxon>
        <taxon>Moraxellales</taxon>
        <taxon>Moraxellaceae</taxon>
        <taxon>Acinetobacter</taxon>
    </lineage>
</organism>
<gene>
    <name evidence="2" type="ORF">BEN76_07495</name>
</gene>
<evidence type="ECO:0008006" key="4">
    <source>
        <dbReference type="Google" id="ProtNLM"/>
    </source>
</evidence>
<reference evidence="2 3" key="1">
    <citation type="submission" date="2016-08" db="EMBL/GenBank/DDBJ databases">
        <title>Complete genome sequence of Acinetobacter baylyi strain GFJ2.</title>
        <authorList>
            <person name="Tabata M."/>
            <person name="Kuboki S."/>
            <person name="Gibu N."/>
            <person name="Kinouchi Y."/>
            <person name="Vangnai A."/>
            <person name="Kasai D."/>
            <person name="Fukuda M."/>
        </authorList>
    </citation>
    <scope>NUCLEOTIDE SEQUENCE [LARGE SCALE GENOMIC DNA]</scope>
    <source>
        <strain evidence="2 3">GFJ2</strain>
    </source>
</reference>
<name>A0A1P8EI33_9GAMM</name>
<keyword evidence="1" id="KW-1133">Transmembrane helix</keyword>
<protein>
    <recommendedName>
        <fullName evidence="4">DUF1705 domain-containing protein</fullName>
    </recommendedName>
</protein>
<dbReference type="Proteomes" id="UP000185674">
    <property type="component" value="Chromosome"/>
</dbReference>
<dbReference type="RefSeq" id="WP_076032734.1">
    <property type="nucleotide sequence ID" value="NZ_CP016896.1"/>
</dbReference>
<feature type="transmembrane region" description="Helical" evidence="1">
    <location>
        <begin position="82"/>
        <end position="102"/>
    </location>
</feature>
<feature type="transmembrane region" description="Helical" evidence="1">
    <location>
        <begin position="39"/>
        <end position="61"/>
    </location>
</feature>
<feature type="transmembrane region" description="Helical" evidence="1">
    <location>
        <begin position="12"/>
        <end position="33"/>
    </location>
</feature>
<sequence>MKILPNIAQTIFYSLLFAIGGAPTIGMWIARIQTQNPDLILTAFIGLTVIIACVLVPVVLIQNSYLLVKRNNVALDDKIKPLSKFYFVVDLCCLASWVYFVVV</sequence>
<evidence type="ECO:0000313" key="3">
    <source>
        <dbReference type="Proteomes" id="UP000185674"/>
    </source>
</evidence>
<keyword evidence="1" id="KW-0812">Transmembrane</keyword>
<keyword evidence="1" id="KW-0472">Membrane</keyword>